<dbReference type="Pfam" id="PF00001">
    <property type="entry name" value="7tm_1"/>
    <property type="match status" value="1"/>
</dbReference>
<proteinExistence type="inferred from homology"/>
<evidence type="ECO:0000313" key="13">
    <source>
        <dbReference type="Proteomes" id="UP001591681"/>
    </source>
</evidence>
<feature type="compositionally biased region" description="Polar residues" evidence="9">
    <location>
        <begin position="316"/>
        <end position="325"/>
    </location>
</feature>
<evidence type="ECO:0000313" key="12">
    <source>
        <dbReference type="EMBL" id="KAL2092566.1"/>
    </source>
</evidence>
<organism evidence="12 13">
    <name type="scientific">Coilia grayii</name>
    <name type="common">Gray's grenadier anchovy</name>
    <dbReference type="NCBI Taxonomy" id="363190"/>
    <lineage>
        <taxon>Eukaryota</taxon>
        <taxon>Metazoa</taxon>
        <taxon>Chordata</taxon>
        <taxon>Craniata</taxon>
        <taxon>Vertebrata</taxon>
        <taxon>Euteleostomi</taxon>
        <taxon>Actinopterygii</taxon>
        <taxon>Neopterygii</taxon>
        <taxon>Teleostei</taxon>
        <taxon>Clupei</taxon>
        <taxon>Clupeiformes</taxon>
        <taxon>Clupeoidei</taxon>
        <taxon>Engraulidae</taxon>
        <taxon>Coilinae</taxon>
        <taxon>Coilia</taxon>
    </lineage>
</organism>
<dbReference type="Gene3D" id="1.20.1070.10">
    <property type="entry name" value="Rhodopsin 7-helix transmembrane proteins"/>
    <property type="match status" value="1"/>
</dbReference>
<protein>
    <recommendedName>
        <fullName evidence="11">G-protein coupled receptors family 1 profile domain-containing protein</fullName>
    </recommendedName>
</protein>
<dbReference type="InterPro" id="IPR051893">
    <property type="entry name" value="HCARs"/>
</dbReference>
<feature type="transmembrane region" description="Helical" evidence="10">
    <location>
        <begin position="178"/>
        <end position="198"/>
    </location>
</feature>
<feature type="domain" description="G-protein coupled receptors family 1 profile" evidence="11">
    <location>
        <begin position="31"/>
        <end position="283"/>
    </location>
</feature>
<dbReference type="AlphaFoldDB" id="A0ABD1K0H2"/>
<evidence type="ECO:0000256" key="5">
    <source>
        <dbReference type="ARBA" id="ARBA00023136"/>
    </source>
</evidence>
<dbReference type="PANTHER" id="PTHR46048:SF6">
    <property type="entry name" value="HYDROXYCARBOXYLIC ACID RECEPTOR 2"/>
    <property type="match status" value="1"/>
</dbReference>
<evidence type="ECO:0000256" key="6">
    <source>
        <dbReference type="ARBA" id="ARBA00023170"/>
    </source>
</evidence>
<evidence type="ECO:0000256" key="4">
    <source>
        <dbReference type="ARBA" id="ARBA00023040"/>
    </source>
</evidence>
<dbReference type="PANTHER" id="PTHR46048">
    <property type="entry name" value="HYDROXYCARBOXYLIC ACID RECEPTOR 2"/>
    <property type="match status" value="1"/>
</dbReference>
<feature type="transmembrane region" description="Helical" evidence="10">
    <location>
        <begin position="20"/>
        <end position="39"/>
    </location>
</feature>
<keyword evidence="13" id="KW-1185">Reference proteome</keyword>
<dbReference type="Proteomes" id="UP001591681">
    <property type="component" value="Unassembled WGS sequence"/>
</dbReference>
<comment type="caution">
    <text evidence="12">The sequence shown here is derived from an EMBL/GenBank/DDBJ whole genome shotgun (WGS) entry which is preliminary data.</text>
</comment>
<comment type="subcellular location">
    <subcellularLocation>
        <location evidence="1">Membrane</location>
        <topology evidence="1">Multi-pass membrane protein</topology>
    </subcellularLocation>
</comment>
<feature type="transmembrane region" description="Helical" evidence="10">
    <location>
        <begin position="219"/>
        <end position="244"/>
    </location>
</feature>
<sequence>METVCCQYQTKVLPIVLPPLIIAEFLLGILGNGLALWIFCWHMRPWKSSTVLLFNLALADFLLILVLPFRISYYLSKLDWRFGDVFCRIFLFLVSLNRNGSIAFLTLIALDRYVRVLHPHHRLNSSSVAKAAGVAVAVWAVTVALNAHLLTGPQHMKLGNLTQCESFKVCMPDDPANAWYKTVFMLSFCGPLVLLLVCSTRIISELRRRHLDQHGNMKGALASLAVVVVVFLVCFLPCNVAQTVLSVKLWLKRPCEAIEVVSDVFYATLTLTYLNSALDPVVYYFSSPTFQRVCRRLLRLQSGEGMVDTGEDGTKDSSSQALRQQ</sequence>
<evidence type="ECO:0000256" key="2">
    <source>
        <dbReference type="ARBA" id="ARBA00022692"/>
    </source>
</evidence>
<gene>
    <name evidence="12" type="ORF">ACEWY4_012364</name>
</gene>
<evidence type="ECO:0000256" key="7">
    <source>
        <dbReference type="ARBA" id="ARBA00023224"/>
    </source>
</evidence>
<dbReference type="PROSITE" id="PS50262">
    <property type="entry name" value="G_PROTEIN_RECEP_F1_2"/>
    <property type="match status" value="1"/>
</dbReference>
<evidence type="ECO:0000259" key="11">
    <source>
        <dbReference type="PROSITE" id="PS50262"/>
    </source>
</evidence>
<dbReference type="PRINTS" id="PR00237">
    <property type="entry name" value="GPCRRHODOPSN"/>
</dbReference>
<reference evidence="12 13" key="1">
    <citation type="submission" date="2024-09" db="EMBL/GenBank/DDBJ databases">
        <title>A chromosome-level genome assembly of Gray's grenadier anchovy, Coilia grayii.</title>
        <authorList>
            <person name="Fu Z."/>
        </authorList>
    </citation>
    <scope>NUCLEOTIDE SEQUENCE [LARGE SCALE GENOMIC DNA]</scope>
    <source>
        <strain evidence="12">G4</strain>
        <tissue evidence="12">Muscle</tissue>
    </source>
</reference>
<dbReference type="InterPro" id="IPR017452">
    <property type="entry name" value="GPCR_Rhodpsn_7TM"/>
</dbReference>
<evidence type="ECO:0000256" key="8">
    <source>
        <dbReference type="RuleBase" id="RU000688"/>
    </source>
</evidence>
<dbReference type="EMBL" id="JBHFQA010000010">
    <property type="protein sequence ID" value="KAL2092566.1"/>
    <property type="molecule type" value="Genomic_DNA"/>
</dbReference>
<name>A0ABD1K0H2_9TELE</name>
<feature type="transmembrane region" description="Helical" evidence="10">
    <location>
        <begin position="89"/>
        <end position="110"/>
    </location>
</feature>
<evidence type="ECO:0000256" key="1">
    <source>
        <dbReference type="ARBA" id="ARBA00004141"/>
    </source>
</evidence>
<keyword evidence="2 8" id="KW-0812">Transmembrane</keyword>
<feature type="transmembrane region" description="Helical" evidence="10">
    <location>
        <begin position="131"/>
        <end position="150"/>
    </location>
</feature>
<feature type="transmembrane region" description="Helical" evidence="10">
    <location>
        <begin position="51"/>
        <end position="69"/>
    </location>
</feature>
<dbReference type="PROSITE" id="PS00237">
    <property type="entry name" value="G_PROTEIN_RECEP_F1_1"/>
    <property type="match status" value="1"/>
</dbReference>
<dbReference type="GO" id="GO:0004930">
    <property type="term" value="F:G protein-coupled receptor activity"/>
    <property type="evidence" value="ECO:0007669"/>
    <property type="project" value="UniProtKB-KW"/>
</dbReference>
<dbReference type="GO" id="GO:0016020">
    <property type="term" value="C:membrane"/>
    <property type="evidence" value="ECO:0007669"/>
    <property type="project" value="UniProtKB-SubCell"/>
</dbReference>
<keyword evidence="4 8" id="KW-0297">G-protein coupled receptor</keyword>
<keyword evidence="6 8" id="KW-0675">Receptor</keyword>
<comment type="similarity">
    <text evidence="8">Belongs to the G-protein coupled receptor 1 family.</text>
</comment>
<evidence type="ECO:0000256" key="3">
    <source>
        <dbReference type="ARBA" id="ARBA00022989"/>
    </source>
</evidence>
<evidence type="ECO:0000256" key="9">
    <source>
        <dbReference type="SAM" id="MobiDB-lite"/>
    </source>
</evidence>
<keyword evidence="3 10" id="KW-1133">Transmembrane helix</keyword>
<keyword evidence="5 10" id="KW-0472">Membrane</keyword>
<dbReference type="InterPro" id="IPR000276">
    <property type="entry name" value="GPCR_Rhodpsn"/>
</dbReference>
<dbReference type="SUPFAM" id="SSF81321">
    <property type="entry name" value="Family A G protein-coupled receptor-like"/>
    <property type="match status" value="1"/>
</dbReference>
<accession>A0ABD1K0H2</accession>
<keyword evidence="7 8" id="KW-0807">Transducer</keyword>
<feature type="region of interest" description="Disordered" evidence="9">
    <location>
        <begin position="306"/>
        <end position="325"/>
    </location>
</feature>
<evidence type="ECO:0000256" key="10">
    <source>
        <dbReference type="SAM" id="Phobius"/>
    </source>
</evidence>
<feature type="transmembrane region" description="Helical" evidence="10">
    <location>
        <begin position="264"/>
        <end position="286"/>
    </location>
</feature>
<dbReference type="PRINTS" id="PR01157">
    <property type="entry name" value="P2YPURNOCPTR"/>
</dbReference>